<reference evidence="5 7" key="1">
    <citation type="submission" date="2020-11" db="EMBL/GenBank/DDBJ databases">
        <title>Insectihabitans protaetiae gen. nov. sp. nov. and Insectihabitans allomyrinae sp. nov., isolated from larvae of Protaetia brevitarsis seulensis and Allomyrina dichotoma, respectively.</title>
        <authorList>
            <person name="Lee S.D."/>
            <person name="Byeon Y.-S."/>
            <person name="Kim S.-M."/>
            <person name="Yang H.L."/>
            <person name="Kim I.S."/>
        </authorList>
    </citation>
    <scope>NUCLEOTIDE SEQUENCE</scope>
    <source>
        <strain evidence="5">CWB-B4</strain>
        <strain evidence="4 7">CWB-B43</strain>
    </source>
</reference>
<keyword evidence="1" id="KW-0677">Repeat</keyword>
<evidence type="ECO:0000313" key="6">
    <source>
        <dbReference type="Proteomes" id="UP000807542"/>
    </source>
</evidence>
<accession>A0A9D7FVK9</accession>
<dbReference type="Pfam" id="PF13181">
    <property type="entry name" value="TPR_8"/>
    <property type="match status" value="1"/>
</dbReference>
<dbReference type="Pfam" id="PF13432">
    <property type="entry name" value="TPR_16"/>
    <property type="match status" value="1"/>
</dbReference>
<evidence type="ECO:0000313" key="4">
    <source>
        <dbReference type="EMBL" id="MBK5074551.1"/>
    </source>
</evidence>
<dbReference type="InterPro" id="IPR019734">
    <property type="entry name" value="TPR_rpt"/>
</dbReference>
<dbReference type="SMART" id="SM00028">
    <property type="entry name" value="TPR"/>
    <property type="match status" value="4"/>
</dbReference>
<evidence type="ECO:0000313" key="7">
    <source>
        <dbReference type="Proteomes" id="UP001296969"/>
    </source>
</evidence>
<evidence type="ECO:0000256" key="3">
    <source>
        <dbReference type="PROSITE-ProRule" id="PRU00339"/>
    </source>
</evidence>
<dbReference type="PROSITE" id="PS51257">
    <property type="entry name" value="PROKAR_LIPOPROTEIN"/>
    <property type="match status" value="1"/>
</dbReference>
<evidence type="ECO:0000256" key="1">
    <source>
        <dbReference type="ARBA" id="ARBA00022737"/>
    </source>
</evidence>
<dbReference type="PANTHER" id="PTHR45586">
    <property type="entry name" value="TPR REPEAT-CONTAINING PROTEIN PA4667"/>
    <property type="match status" value="1"/>
</dbReference>
<proteinExistence type="predicted"/>
<feature type="repeat" description="TPR" evidence="3">
    <location>
        <begin position="138"/>
        <end position="171"/>
    </location>
</feature>
<keyword evidence="7" id="KW-1185">Reference proteome</keyword>
<keyword evidence="2 3" id="KW-0802">TPR repeat</keyword>
<dbReference type="Gene3D" id="1.25.40.10">
    <property type="entry name" value="Tetratricopeptide repeat domain"/>
    <property type="match status" value="1"/>
</dbReference>
<dbReference type="AlphaFoldDB" id="A0A9D7FVK9"/>
<dbReference type="SUPFAM" id="SSF48452">
    <property type="entry name" value="TPR-like"/>
    <property type="match status" value="1"/>
</dbReference>
<name>A0A9D7FVK9_9GAMM</name>
<dbReference type="EMBL" id="JADRCQ010000005">
    <property type="protein sequence ID" value="MBK5074551.1"/>
    <property type="molecule type" value="Genomic_DNA"/>
</dbReference>
<dbReference type="RefSeq" id="WP_228399056.1">
    <property type="nucleotide sequence ID" value="NZ_JADRCP010000005.1"/>
</dbReference>
<organism evidence="5 6">
    <name type="scientific">Limnobaculum xujianqingii</name>
    <dbReference type="NCBI Taxonomy" id="2738837"/>
    <lineage>
        <taxon>Bacteria</taxon>
        <taxon>Pseudomonadati</taxon>
        <taxon>Pseudomonadota</taxon>
        <taxon>Gammaproteobacteria</taxon>
        <taxon>Enterobacterales</taxon>
        <taxon>Budviciaceae</taxon>
        <taxon>Limnobaculum</taxon>
    </lineage>
</organism>
<gene>
    <name evidence="5" type="primary">pilW</name>
    <name evidence="5" type="ORF">I2492_15785</name>
    <name evidence="4" type="ORF">I2493_16215</name>
</gene>
<feature type="repeat" description="TPR" evidence="3">
    <location>
        <begin position="68"/>
        <end position="101"/>
    </location>
</feature>
<comment type="caution">
    <text evidence="5">The sequence shown here is derived from an EMBL/GenBank/DDBJ whole genome shotgun (WGS) entry which is preliminary data.</text>
</comment>
<dbReference type="EMBL" id="JADRCP010000005">
    <property type="protein sequence ID" value="MBK5177783.1"/>
    <property type="molecule type" value="Genomic_DNA"/>
</dbReference>
<dbReference type="NCBIfam" id="TIGR02521">
    <property type="entry name" value="type_IV_pilW"/>
    <property type="match status" value="1"/>
</dbReference>
<feature type="repeat" description="TPR" evidence="3">
    <location>
        <begin position="34"/>
        <end position="67"/>
    </location>
</feature>
<dbReference type="Proteomes" id="UP000807542">
    <property type="component" value="Unassembled WGS sequence"/>
</dbReference>
<protein>
    <submittedName>
        <fullName evidence="5">Type IV pilus biogenesis/stability protein PilW</fullName>
    </submittedName>
</protein>
<dbReference type="Proteomes" id="UP001296969">
    <property type="component" value="Unassembled WGS sequence"/>
</dbReference>
<dbReference type="InterPro" id="IPR013360">
    <property type="entry name" value="Pilus_4_PilW"/>
</dbReference>
<dbReference type="PANTHER" id="PTHR45586:SF1">
    <property type="entry name" value="LIPOPOLYSACCHARIDE ASSEMBLY PROTEIN B"/>
    <property type="match status" value="1"/>
</dbReference>
<dbReference type="InterPro" id="IPR051012">
    <property type="entry name" value="CellSynth/LPSAsmb/PSIAsmb"/>
</dbReference>
<sequence length="250" mass="27943">MQKILLSIPLLAGILMGCNSQKTEERAADMGQAAEIRLTLGMAYLSQGDTTAARKNLERAVNYAPDDYRTQLGMGLYLQGIGENEQAASRYHLALQLAPENGDVLNNYGAFLCSLGQYDVAQRYFELAAATERLDDVSNSLEYSGYCLLQAGQPDEADKKLSRALKQNPEKGVRVLNTAARYWQQGKREEAQSLINLYQQLLPVSAESLWIQVQFAASDNRLNDIKRFGKQLAQGFSQSKQYQLFLAHEY</sequence>
<evidence type="ECO:0000256" key="2">
    <source>
        <dbReference type="ARBA" id="ARBA00022803"/>
    </source>
</evidence>
<dbReference type="InterPro" id="IPR011990">
    <property type="entry name" value="TPR-like_helical_dom_sf"/>
</dbReference>
<dbReference type="PROSITE" id="PS50005">
    <property type="entry name" value="TPR"/>
    <property type="match status" value="3"/>
</dbReference>
<evidence type="ECO:0000313" key="5">
    <source>
        <dbReference type="EMBL" id="MBK5177783.1"/>
    </source>
</evidence>